<name>A0A9N9G745_9GLOM</name>
<dbReference type="InterPro" id="IPR011009">
    <property type="entry name" value="Kinase-like_dom_sf"/>
</dbReference>
<dbReference type="AlphaFoldDB" id="A0A9N9G745"/>
<organism evidence="1 2">
    <name type="scientific">Diversispora eburnea</name>
    <dbReference type="NCBI Taxonomy" id="1213867"/>
    <lineage>
        <taxon>Eukaryota</taxon>
        <taxon>Fungi</taxon>
        <taxon>Fungi incertae sedis</taxon>
        <taxon>Mucoromycota</taxon>
        <taxon>Glomeromycotina</taxon>
        <taxon>Glomeromycetes</taxon>
        <taxon>Diversisporales</taxon>
        <taxon>Diversisporaceae</taxon>
        <taxon>Diversispora</taxon>
    </lineage>
</organism>
<evidence type="ECO:0000313" key="2">
    <source>
        <dbReference type="Proteomes" id="UP000789706"/>
    </source>
</evidence>
<evidence type="ECO:0000313" key="1">
    <source>
        <dbReference type="EMBL" id="CAG8581964.1"/>
    </source>
</evidence>
<dbReference type="SUPFAM" id="SSF56112">
    <property type="entry name" value="Protein kinase-like (PK-like)"/>
    <property type="match status" value="1"/>
</dbReference>
<gene>
    <name evidence="1" type="ORF">DEBURN_LOCUS8617</name>
</gene>
<dbReference type="EMBL" id="CAJVPK010001324">
    <property type="protein sequence ID" value="CAG8581964.1"/>
    <property type="molecule type" value="Genomic_DNA"/>
</dbReference>
<accession>A0A9N9G745</accession>
<sequence>MYGVILYMAPELFSLGMIMWELTTGREISQLFLDFEYNYCHLKDDIKEHYPDKYVIDILLELLAFKKAKKERLEMIKSKKRLLIIHYTSFQISISLDSMLESITNSSSISVKFPHKDFSTIRDRRFDLSLSNKFSLVSINALTGTFPSTRLYK</sequence>
<protein>
    <submittedName>
        <fullName evidence="1">66_t:CDS:1</fullName>
    </submittedName>
</protein>
<comment type="caution">
    <text evidence="1">The sequence shown here is derived from an EMBL/GenBank/DDBJ whole genome shotgun (WGS) entry which is preliminary data.</text>
</comment>
<reference evidence="1" key="1">
    <citation type="submission" date="2021-06" db="EMBL/GenBank/DDBJ databases">
        <authorList>
            <person name="Kallberg Y."/>
            <person name="Tangrot J."/>
            <person name="Rosling A."/>
        </authorList>
    </citation>
    <scope>NUCLEOTIDE SEQUENCE</scope>
    <source>
        <strain evidence="1">AZ414A</strain>
    </source>
</reference>
<proteinExistence type="predicted"/>
<dbReference type="Gene3D" id="1.10.510.10">
    <property type="entry name" value="Transferase(Phosphotransferase) domain 1"/>
    <property type="match status" value="1"/>
</dbReference>
<keyword evidence="2" id="KW-1185">Reference proteome</keyword>
<dbReference type="Proteomes" id="UP000789706">
    <property type="component" value="Unassembled WGS sequence"/>
</dbReference>